<comment type="caution">
    <text evidence="2">The sequence shown here is derived from an EMBL/GenBank/DDBJ whole genome shotgun (WGS) entry which is preliminary data.</text>
</comment>
<evidence type="ECO:0000313" key="3">
    <source>
        <dbReference type="Proteomes" id="UP000651452"/>
    </source>
</evidence>
<gene>
    <name evidence="2" type="ORF">EKO04_008525</name>
</gene>
<name>A0A8H7J294_9PLEO</name>
<protein>
    <submittedName>
        <fullName evidence="2">Uncharacterized protein</fullName>
    </submittedName>
</protein>
<proteinExistence type="predicted"/>
<feature type="region of interest" description="Disordered" evidence="1">
    <location>
        <begin position="127"/>
        <end position="152"/>
    </location>
</feature>
<feature type="region of interest" description="Disordered" evidence="1">
    <location>
        <begin position="223"/>
        <end position="266"/>
    </location>
</feature>
<feature type="region of interest" description="Disordered" evidence="1">
    <location>
        <begin position="183"/>
        <end position="203"/>
    </location>
</feature>
<dbReference type="EMBL" id="RZGK01000015">
    <property type="protein sequence ID" value="KAF9693903.1"/>
    <property type="molecule type" value="Genomic_DNA"/>
</dbReference>
<organism evidence="2 3">
    <name type="scientific">Ascochyta lentis</name>
    <dbReference type="NCBI Taxonomy" id="205686"/>
    <lineage>
        <taxon>Eukaryota</taxon>
        <taxon>Fungi</taxon>
        <taxon>Dikarya</taxon>
        <taxon>Ascomycota</taxon>
        <taxon>Pezizomycotina</taxon>
        <taxon>Dothideomycetes</taxon>
        <taxon>Pleosporomycetidae</taxon>
        <taxon>Pleosporales</taxon>
        <taxon>Pleosporineae</taxon>
        <taxon>Didymellaceae</taxon>
        <taxon>Ascochyta</taxon>
    </lineage>
</organism>
<feature type="region of interest" description="Disordered" evidence="1">
    <location>
        <begin position="278"/>
        <end position="322"/>
    </location>
</feature>
<dbReference type="AlphaFoldDB" id="A0A8H7J294"/>
<feature type="compositionally biased region" description="Acidic residues" evidence="1">
    <location>
        <begin position="257"/>
        <end position="266"/>
    </location>
</feature>
<feature type="compositionally biased region" description="Low complexity" evidence="1">
    <location>
        <begin position="309"/>
        <end position="318"/>
    </location>
</feature>
<feature type="compositionally biased region" description="Basic and acidic residues" evidence="1">
    <location>
        <begin position="193"/>
        <end position="203"/>
    </location>
</feature>
<evidence type="ECO:0000313" key="2">
    <source>
        <dbReference type="EMBL" id="KAF9693903.1"/>
    </source>
</evidence>
<feature type="compositionally biased region" description="Acidic residues" evidence="1">
    <location>
        <begin position="282"/>
        <end position="308"/>
    </location>
</feature>
<keyword evidence="3" id="KW-1185">Reference proteome</keyword>
<sequence length="356" mass="37719">MSDILASSSTCPPTTCPPTTSPAHAPPYSSDGPTLPLLSAHTTKLSSADKNRKRKRTVDQAPQPHPQPHRAHHPKLYEPWTLLPGKLEREVKKLGEGKGKGGVEVLVFSRNQNVKAAVNKLRVLLSSQNGGTENRDEGGNEDGSGSDGGSKTENAGIIAISAQGEGTVKLVGILELARRIIGAPSNNGAPTTRSKEEGKDEKVRNRVHWHTYTLLSSVAVPRGVKITPASPRKSSPTAPPNKVHRNKVHRNNAQSTLDDDPMQLDADDDAAGIAHIPLNDVADGDGDGDGDADVDAEIDADADGDIDGDITTTTTTTTNQEPGKTKILPVLTIWMSRFPLPGFRDAGGEGEEVVLV</sequence>
<dbReference type="OrthoDB" id="424402at2759"/>
<feature type="compositionally biased region" description="Low complexity" evidence="1">
    <location>
        <begin position="1"/>
        <end position="13"/>
    </location>
</feature>
<evidence type="ECO:0000256" key="1">
    <source>
        <dbReference type="SAM" id="MobiDB-lite"/>
    </source>
</evidence>
<dbReference type="Proteomes" id="UP000651452">
    <property type="component" value="Unassembled WGS sequence"/>
</dbReference>
<feature type="region of interest" description="Disordered" evidence="1">
    <location>
        <begin position="1"/>
        <end position="79"/>
    </location>
</feature>
<reference evidence="2" key="2">
    <citation type="submission" date="2020-09" db="EMBL/GenBank/DDBJ databases">
        <title>Reference genome assembly for Australian Ascochyta lentis isolate Al4.</title>
        <authorList>
            <person name="Lee R.C."/>
            <person name="Farfan-Caceres L.M."/>
            <person name="Debler J.W."/>
            <person name="Williams A.H."/>
            <person name="Henares B.M."/>
        </authorList>
    </citation>
    <scope>NUCLEOTIDE SEQUENCE</scope>
    <source>
        <strain evidence="2">Al4</strain>
    </source>
</reference>
<reference evidence="2" key="1">
    <citation type="submission" date="2018-12" db="EMBL/GenBank/DDBJ databases">
        <authorList>
            <person name="Syme R.A."/>
            <person name="Farfan-Caceres L."/>
            <person name="Lichtenzveig J."/>
        </authorList>
    </citation>
    <scope>NUCLEOTIDE SEQUENCE</scope>
    <source>
        <strain evidence="2">Al4</strain>
    </source>
</reference>
<feature type="compositionally biased region" description="Low complexity" evidence="1">
    <location>
        <begin position="21"/>
        <end position="30"/>
    </location>
</feature>
<accession>A0A8H7J294</accession>